<proteinExistence type="predicted"/>
<evidence type="ECO:0000313" key="2">
    <source>
        <dbReference type="Proteomes" id="UP000464865"/>
    </source>
</evidence>
<protein>
    <recommendedName>
        <fullName evidence="3">TnsA endonuclease N-terminal domain-containing protein</fullName>
    </recommendedName>
</protein>
<dbReference type="Proteomes" id="UP000464865">
    <property type="component" value="Chromosome M15-12"/>
</dbReference>
<reference evidence="1 2" key="1">
    <citation type="submission" date="2020-02" db="EMBL/GenBank/DDBJ databases">
        <title>Plant-Promoting Endophytic Bacterium Rhizobium oryzihabitans sp. nov., Isolated from the Root of Rice.</title>
        <authorList>
            <person name="zhao J."/>
            <person name="Zhang G."/>
        </authorList>
    </citation>
    <scope>NUCLEOTIDE SEQUENCE [LARGE SCALE GENOMIC DNA]</scope>
    <source>
        <strain evidence="1 2">M15</strain>
    </source>
</reference>
<name>A0A7L5BLK1_9HYPH</name>
<sequence length="280" mass="31822">MEVEIPLAIQILHERRKGRDFLAVPYERTTSFAQPSSNGNGRSGLEGRSYPVIVEGGRDISLKNKPDTIPVEERMSIISNRITMPFRDSGTSYRLESQLEAGLLTLLACNPRVVNVRTQFGPLPFVHQGKLRHHYADICADFDNNCRSLYLVRAEDNLRDLTITHELLTKQCVGKFAHRIHLYTDRHINKPAVLRADERLRARKLQNEATNQQLLQKLRVMGGSAMLFDLFSELYPAVTFAEGWTAVWALIDAGNLHHDHPHADEMMMTRLSRVSLVKGI</sequence>
<dbReference type="KEGG" id="roy:G3A56_17640"/>
<evidence type="ECO:0008006" key="3">
    <source>
        <dbReference type="Google" id="ProtNLM"/>
    </source>
</evidence>
<evidence type="ECO:0000313" key="1">
    <source>
        <dbReference type="EMBL" id="QIB39771.1"/>
    </source>
</evidence>
<organism evidence="1 2">
    <name type="scientific">Rhizobium oryzihabitans</name>
    <dbReference type="NCBI Taxonomy" id="2267833"/>
    <lineage>
        <taxon>Bacteria</taxon>
        <taxon>Pseudomonadati</taxon>
        <taxon>Pseudomonadota</taxon>
        <taxon>Alphaproteobacteria</taxon>
        <taxon>Hyphomicrobiales</taxon>
        <taxon>Rhizobiaceae</taxon>
        <taxon>Rhizobium/Agrobacterium group</taxon>
        <taxon>Rhizobium</taxon>
    </lineage>
</organism>
<dbReference type="AlphaFoldDB" id="A0A7L5BLK1"/>
<accession>A0A7L5BLK1</accession>
<keyword evidence="2" id="KW-1185">Reference proteome</keyword>
<dbReference type="EMBL" id="CP048635">
    <property type="protein sequence ID" value="QIB39771.1"/>
    <property type="molecule type" value="Genomic_DNA"/>
</dbReference>
<dbReference type="RefSeq" id="WP_082185845.1">
    <property type="nucleotide sequence ID" value="NZ_CP048635.1"/>
</dbReference>
<gene>
    <name evidence="1" type="ORF">G3A56_17640</name>
</gene>